<keyword evidence="9 12" id="KW-0408">Iron</keyword>
<dbReference type="EC" id="1.14.14.150" evidence="15"/>
<comment type="subcellular location">
    <subcellularLocation>
        <location evidence="2">Membrane</location>
        <topology evidence="2">Single-pass membrane protein</topology>
    </subcellularLocation>
</comment>
<dbReference type="GO" id="GO:0016020">
    <property type="term" value="C:membrane"/>
    <property type="evidence" value="ECO:0007669"/>
    <property type="project" value="UniProtKB-SubCell"/>
</dbReference>
<evidence type="ECO:0000256" key="5">
    <source>
        <dbReference type="ARBA" id="ARBA00022692"/>
    </source>
</evidence>
<dbReference type="GO" id="GO:0020037">
    <property type="term" value="F:heme binding"/>
    <property type="evidence" value="ECO:0007669"/>
    <property type="project" value="InterPro"/>
</dbReference>
<evidence type="ECO:0000256" key="11">
    <source>
        <dbReference type="ARBA" id="ARBA00023136"/>
    </source>
</evidence>
<keyword evidence="10 13" id="KW-0503">Monooxygenase</keyword>
<dbReference type="AlphaFoldDB" id="A0A7C9E274"/>
<keyword evidence="5" id="KW-0812">Transmembrane</keyword>
<keyword evidence="6 12" id="KW-0479">Metal-binding</keyword>
<dbReference type="CDD" id="cd11072">
    <property type="entry name" value="CYP71-like"/>
    <property type="match status" value="1"/>
</dbReference>
<dbReference type="GO" id="GO:0005506">
    <property type="term" value="F:iron ion binding"/>
    <property type="evidence" value="ECO:0007669"/>
    <property type="project" value="InterPro"/>
</dbReference>
<keyword evidence="11" id="KW-0472">Membrane</keyword>
<keyword evidence="8 13" id="KW-0560">Oxidoreductase</keyword>
<dbReference type="PANTHER" id="PTHR47955">
    <property type="entry name" value="CYTOCHROME P450 FAMILY 71 PROTEIN"/>
    <property type="match status" value="1"/>
</dbReference>
<evidence type="ECO:0000256" key="3">
    <source>
        <dbReference type="ARBA" id="ARBA00010617"/>
    </source>
</evidence>
<sequence length="502" mass="57274">MLLFFLILVALLSLLFTLSTLRKHERYNLPPGPKGLPIIGNLHQLDLSTPHLCLSKLAKIYGPIVSLRFGLRSAVVVQSADLAKEVLKTQDLNFCARPDLAGTRRLSYNASDMIFTPYNESFRELRKLCIVHLLSSKKVQSFYPIRREEVSRLIQKISSLSSSSKMVNLSELLMVLTSSITCRFAFGRRYEDEGVEKSRFQNLTTESQAMFASFFFSDYFPYVGSLVDNLNGLSSRLEKVFKEMDEFCDEIVRYHLDPNKPRSEREDIVDVLLQLQKERCFSIDLTLDHIKAILMDIIVAGTDTSAAMVVWAMLELIKNPSIMRKVQDELRSTFRDRSFIEETDLSKLDYFKAVVKETFRLHPAAPMLVVREALQKCTIQGYDILPKTLVFVNVWAIGRDPQSWKDPEVFMPERFLGNSINFTGQDFELIPFGAGRRMCPGMFAGIATFELALANLLYSFDWELPVGVNKEDIDCDVVPGITTHKKNPLKLMAEKWASARQI</sequence>
<proteinExistence type="inferred from homology"/>
<dbReference type="PRINTS" id="PR00463">
    <property type="entry name" value="EP450I"/>
</dbReference>
<feature type="signal peptide" evidence="14">
    <location>
        <begin position="1"/>
        <end position="17"/>
    </location>
</feature>
<name>A0A7C9E274_OPUST</name>
<dbReference type="InterPro" id="IPR001128">
    <property type="entry name" value="Cyt_P450"/>
</dbReference>
<reference evidence="15" key="1">
    <citation type="journal article" date="2013" name="J. Plant Res.">
        <title>Effect of fungi and light on seed germination of three Opuntia species from semiarid lands of central Mexico.</title>
        <authorList>
            <person name="Delgado-Sanchez P."/>
            <person name="Jimenez-Bremont J.F."/>
            <person name="Guerrero-Gonzalez Mde L."/>
            <person name="Flores J."/>
        </authorList>
    </citation>
    <scope>NUCLEOTIDE SEQUENCE</scope>
    <source>
        <tissue evidence="15">Cladode</tissue>
    </source>
</reference>
<protein>
    <submittedName>
        <fullName evidence="15">Costunolide synthase</fullName>
        <ecNumber evidence="15">1.14.14.150</ecNumber>
    </submittedName>
</protein>
<evidence type="ECO:0000256" key="9">
    <source>
        <dbReference type="ARBA" id="ARBA00023004"/>
    </source>
</evidence>
<evidence type="ECO:0000256" key="13">
    <source>
        <dbReference type="RuleBase" id="RU000461"/>
    </source>
</evidence>
<dbReference type="InterPro" id="IPR002401">
    <property type="entry name" value="Cyt_P450_E_grp-I"/>
</dbReference>
<keyword evidence="4 12" id="KW-0349">Heme</keyword>
<dbReference type="PRINTS" id="PR00385">
    <property type="entry name" value="P450"/>
</dbReference>
<evidence type="ECO:0000256" key="4">
    <source>
        <dbReference type="ARBA" id="ARBA00022617"/>
    </source>
</evidence>
<evidence type="ECO:0000313" key="15">
    <source>
        <dbReference type="EMBL" id="MBA4656047.1"/>
    </source>
</evidence>
<dbReference type="GO" id="GO:0102934">
    <property type="term" value="F:costunolide synthase activity"/>
    <property type="evidence" value="ECO:0007669"/>
    <property type="project" value="UniProtKB-EC"/>
</dbReference>
<dbReference type="SUPFAM" id="SSF48264">
    <property type="entry name" value="Cytochrome P450"/>
    <property type="match status" value="1"/>
</dbReference>
<feature type="chain" id="PRO_5028459426" evidence="14">
    <location>
        <begin position="18"/>
        <end position="502"/>
    </location>
</feature>
<keyword evidence="14" id="KW-0732">Signal</keyword>
<accession>A0A7C9E274</accession>
<dbReference type="PROSITE" id="PS00086">
    <property type="entry name" value="CYTOCHROME_P450"/>
    <property type="match status" value="1"/>
</dbReference>
<evidence type="ECO:0000256" key="2">
    <source>
        <dbReference type="ARBA" id="ARBA00004167"/>
    </source>
</evidence>
<dbReference type="EMBL" id="GISG01190470">
    <property type="protein sequence ID" value="MBA4656047.1"/>
    <property type="molecule type" value="Transcribed_RNA"/>
</dbReference>
<evidence type="ECO:0000256" key="1">
    <source>
        <dbReference type="ARBA" id="ARBA00001971"/>
    </source>
</evidence>
<dbReference type="Gene3D" id="1.10.630.10">
    <property type="entry name" value="Cytochrome P450"/>
    <property type="match status" value="1"/>
</dbReference>
<evidence type="ECO:0000256" key="6">
    <source>
        <dbReference type="ARBA" id="ARBA00022723"/>
    </source>
</evidence>
<dbReference type="PANTHER" id="PTHR47955:SF22">
    <property type="entry name" value="CYTOCHROME P450 83B1-LIKE"/>
    <property type="match status" value="1"/>
</dbReference>
<organism evidence="15">
    <name type="scientific">Opuntia streptacantha</name>
    <name type="common">Prickly pear cactus</name>
    <name type="synonym">Opuntia cardona</name>
    <dbReference type="NCBI Taxonomy" id="393608"/>
    <lineage>
        <taxon>Eukaryota</taxon>
        <taxon>Viridiplantae</taxon>
        <taxon>Streptophyta</taxon>
        <taxon>Embryophyta</taxon>
        <taxon>Tracheophyta</taxon>
        <taxon>Spermatophyta</taxon>
        <taxon>Magnoliopsida</taxon>
        <taxon>eudicotyledons</taxon>
        <taxon>Gunneridae</taxon>
        <taxon>Pentapetalae</taxon>
        <taxon>Caryophyllales</taxon>
        <taxon>Cactineae</taxon>
        <taxon>Cactaceae</taxon>
        <taxon>Opuntioideae</taxon>
        <taxon>Opuntia</taxon>
    </lineage>
</organism>
<feature type="binding site" description="axial binding residue" evidence="12">
    <location>
        <position position="439"/>
    </location>
    <ligand>
        <name>heme</name>
        <dbReference type="ChEBI" id="CHEBI:30413"/>
    </ligand>
    <ligandPart>
        <name>Fe</name>
        <dbReference type="ChEBI" id="CHEBI:18248"/>
    </ligandPart>
</feature>
<dbReference type="Pfam" id="PF00067">
    <property type="entry name" value="p450"/>
    <property type="match status" value="1"/>
</dbReference>
<keyword evidence="7" id="KW-1133">Transmembrane helix</keyword>
<dbReference type="FunFam" id="1.10.630.10:FF:000011">
    <property type="entry name" value="Cytochrome P450 83B1"/>
    <property type="match status" value="1"/>
</dbReference>
<comment type="similarity">
    <text evidence="3 13">Belongs to the cytochrome P450 family.</text>
</comment>
<evidence type="ECO:0000256" key="10">
    <source>
        <dbReference type="ARBA" id="ARBA00023033"/>
    </source>
</evidence>
<evidence type="ECO:0000256" key="12">
    <source>
        <dbReference type="PIRSR" id="PIRSR602401-1"/>
    </source>
</evidence>
<evidence type="ECO:0000256" key="7">
    <source>
        <dbReference type="ARBA" id="ARBA00022989"/>
    </source>
</evidence>
<dbReference type="InterPro" id="IPR017972">
    <property type="entry name" value="Cyt_P450_CS"/>
</dbReference>
<reference evidence="15" key="2">
    <citation type="submission" date="2020-07" db="EMBL/GenBank/DDBJ databases">
        <authorList>
            <person name="Vera ALvarez R."/>
            <person name="Arias-Moreno D.M."/>
            <person name="Jimenez-Jacinto V."/>
            <person name="Jimenez-Bremont J.F."/>
            <person name="Swaminathan K."/>
            <person name="Moose S.P."/>
            <person name="Guerrero-Gonzalez M.L."/>
            <person name="Marino-Ramirez L."/>
            <person name="Landsman D."/>
            <person name="Rodriguez-Kessler M."/>
            <person name="Delgado-Sanchez P."/>
        </authorList>
    </citation>
    <scope>NUCLEOTIDE SEQUENCE</scope>
    <source>
        <tissue evidence="15">Cladode</tissue>
    </source>
</reference>
<evidence type="ECO:0000256" key="8">
    <source>
        <dbReference type="ARBA" id="ARBA00023002"/>
    </source>
</evidence>
<comment type="cofactor">
    <cofactor evidence="1 12">
        <name>heme</name>
        <dbReference type="ChEBI" id="CHEBI:30413"/>
    </cofactor>
</comment>
<evidence type="ECO:0000256" key="14">
    <source>
        <dbReference type="SAM" id="SignalP"/>
    </source>
</evidence>
<dbReference type="InterPro" id="IPR036396">
    <property type="entry name" value="Cyt_P450_sf"/>
</dbReference>